<name>Q38ZZ0_BURL3</name>
<sequence>MHSTQIFFCDRSTICSFGPGRSGGAANAANLPVVSLTTLLASMFKKLPLTSSRNLCARSRITSIETMDQPLPREYIGTKPVKLGVSQRPDVFENC</sequence>
<proteinExistence type="predicted"/>
<evidence type="ECO:0000313" key="2">
    <source>
        <dbReference type="Proteomes" id="UP000002705"/>
    </source>
</evidence>
<dbReference type="HOGENOM" id="CLU_2367423_0_0_4"/>
<dbReference type="KEGG" id="bur:Bcep18194_B3116"/>
<dbReference type="AlphaFoldDB" id="Q38ZZ0"/>
<protein>
    <submittedName>
        <fullName evidence="1">Uncharacterized protein</fullName>
    </submittedName>
</protein>
<dbReference type="Proteomes" id="UP000002705">
    <property type="component" value="Chromosome 2"/>
</dbReference>
<gene>
    <name evidence="1" type="ordered locus">Bcep18194_B3116</name>
</gene>
<reference evidence="1" key="1">
    <citation type="submission" date="2005-10" db="EMBL/GenBank/DDBJ databases">
        <title>Complete sequence of chromosome 2 of Burkholderia sp. 383.</title>
        <authorList>
            <consortium name="US DOE Joint Genome Institute"/>
            <person name="Copeland A."/>
            <person name="Lucas S."/>
            <person name="Lapidus A."/>
            <person name="Barry K."/>
            <person name="Detter J.C."/>
            <person name="Glavina T."/>
            <person name="Hammon N."/>
            <person name="Israni S."/>
            <person name="Pitluck S."/>
            <person name="Chain P."/>
            <person name="Malfatti S."/>
            <person name="Shin M."/>
            <person name="Vergez L."/>
            <person name="Schmutz J."/>
            <person name="Larimer F."/>
            <person name="Land M."/>
            <person name="Kyrpides N."/>
            <person name="Lykidis A."/>
            <person name="Richardson P."/>
        </authorList>
    </citation>
    <scope>NUCLEOTIDE SEQUENCE [LARGE SCALE GENOMIC DNA]</scope>
    <source>
        <strain evidence="1">383</strain>
    </source>
</reference>
<dbReference type="EMBL" id="CP000152">
    <property type="protein sequence ID" value="ABB13226.1"/>
    <property type="molecule type" value="Genomic_DNA"/>
</dbReference>
<dbReference type="PATRIC" id="fig|482957.22.peg.6946"/>
<organism evidence="1 2">
    <name type="scientific">Burkholderia lata (strain ATCC 17760 / DSM 23089 / LMG 22485 / NCIMB 9086 / R18194 / 383)</name>
    <dbReference type="NCBI Taxonomy" id="482957"/>
    <lineage>
        <taxon>Bacteria</taxon>
        <taxon>Pseudomonadati</taxon>
        <taxon>Pseudomonadota</taxon>
        <taxon>Betaproteobacteria</taxon>
        <taxon>Burkholderiales</taxon>
        <taxon>Burkholderiaceae</taxon>
        <taxon>Burkholderia</taxon>
        <taxon>Burkholderia cepacia complex</taxon>
    </lineage>
</organism>
<accession>Q38ZZ0</accession>
<keyword evidence="2" id="KW-1185">Reference proteome</keyword>
<evidence type="ECO:0000313" key="1">
    <source>
        <dbReference type="EMBL" id="ABB13226.1"/>
    </source>
</evidence>